<feature type="domain" description="Integrase catalytic" evidence="9">
    <location>
        <begin position="921"/>
        <end position="1074"/>
    </location>
</feature>
<dbReference type="InterPro" id="IPR012337">
    <property type="entry name" value="RNaseH-like_sf"/>
</dbReference>
<organism evidence="10 11">
    <name type="scientific">Aedes albopictus</name>
    <name type="common">Asian tiger mosquito</name>
    <name type="synonym">Stegomyia albopicta</name>
    <dbReference type="NCBI Taxonomy" id="7160"/>
    <lineage>
        <taxon>Eukaryota</taxon>
        <taxon>Metazoa</taxon>
        <taxon>Ecdysozoa</taxon>
        <taxon>Arthropoda</taxon>
        <taxon>Hexapoda</taxon>
        <taxon>Insecta</taxon>
        <taxon>Pterygota</taxon>
        <taxon>Neoptera</taxon>
        <taxon>Endopterygota</taxon>
        <taxon>Diptera</taxon>
        <taxon>Nematocera</taxon>
        <taxon>Culicoidea</taxon>
        <taxon>Culicidae</taxon>
        <taxon>Culicinae</taxon>
        <taxon>Aedini</taxon>
        <taxon>Aedes</taxon>
        <taxon>Stegomyia</taxon>
    </lineage>
</organism>
<feature type="region of interest" description="Disordered" evidence="8">
    <location>
        <begin position="273"/>
        <end position="301"/>
    </location>
</feature>
<dbReference type="RefSeq" id="XP_062713291.1">
    <property type="nucleotide sequence ID" value="XM_062857307.1"/>
</dbReference>
<keyword evidence="3" id="KW-0548">Nucleotidyltransferase</keyword>
<dbReference type="SUPFAM" id="SSF56672">
    <property type="entry name" value="DNA/RNA polymerases"/>
    <property type="match status" value="1"/>
</dbReference>
<dbReference type="Pfam" id="PF00078">
    <property type="entry name" value="RVT_1"/>
    <property type="match status" value="1"/>
</dbReference>
<dbReference type="Gene3D" id="2.40.70.10">
    <property type="entry name" value="Acid Proteases"/>
    <property type="match status" value="1"/>
</dbReference>
<name>A0ABM1YTK2_AEDAL</name>
<keyword evidence="11" id="KW-1185">Reference proteome</keyword>
<dbReference type="Gene3D" id="1.10.340.70">
    <property type="match status" value="1"/>
</dbReference>
<protein>
    <recommendedName>
        <fullName evidence="1">RNA-directed DNA polymerase</fullName>
        <ecNumber evidence="1">2.7.7.49</ecNumber>
    </recommendedName>
</protein>
<evidence type="ECO:0000256" key="8">
    <source>
        <dbReference type="SAM" id="MobiDB-lite"/>
    </source>
</evidence>
<dbReference type="InterPro" id="IPR041373">
    <property type="entry name" value="RT_RNaseH"/>
</dbReference>
<dbReference type="InterPro" id="IPR043128">
    <property type="entry name" value="Rev_trsase/Diguanyl_cyclase"/>
</dbReference>
<evidence type="ECO:0000259" key="9">
    <source>
        <dbReference type="PROSITE" id="PS50994"/>
    </source>
</evidence>
<dbReference type="Gene3D" id="3.30.70.270">
    <property type="match status" value="1"/>
</dbReference>
<dbReference type="Pfam" id="PF17917">
    <property type="entry name" value="RT_RNaseH"/>
    <property type="match status" value="1"/>
</dbReference>
<evidence type="ECO:0000256" key="4">
    <source>
        <dbReference type="ARBA" id="ARBA00022722"/>
    </source>
</evidence>
<evidence type="ECO:0000256" key="6">
    <source>
        <dbReference type="ARBA" id="ARBA00022801"/>
    </source>
</evidence>
<keyword evidence="2" id="KW-0808">Transferase</keyword>
<dbReference type="InterPro" id="IPR001878">
    <property type="entry name" value="Znf_CCHC"/>
</dbReference>
<dbReference type="Proteomes" id="UP000069940">
    <property type="component" value="Unassembled WGS sequence"/>
</dbReference>
<evidence type="ECO:0000256" key="2">
    <source>
        <dbReference type="ARBA" id="ARBA00022679"/>
    </source>
</evidence>
<reference evidence="11" key="1">
    <citation type="journal article" date="2015" name="Proc. Natl. Acad. Sci. U.S.A.">
        <title>Genome sequence of the Asian Tiger mosquito, Aedes albopictus, reveals insights into its biology, genetics, and evolution.</title>
        <authorList>
            <person name="Chen X.G."/>
            <person name="Jiang X."/>
            <person name="Gu J."/>
            <person name="Xu M."/>
            <person name="Wu Y."/>
            <person name="Deng Y."/>
            <person name="Zhang C."/>
            <person name="Bonizzoni M."/>
            <person name="Dermauw W."/>
            <person name="Vontas J."/>
            <person name="Armbruster P."/>
            <person name="Huang X."/>
            <person name="Yang Y."/>
            <person name="Zhang H."/>
            <person name="He W."/>
            <person name="Peng H."/>
            <person name="Liu Y."/>
            <person name="Wu K."/>
            <person name="Chen J."/>
            <person name="Lirakis M."/>
            <person name="Topalis P."/>
            <person name="Van Leeuwen T."/>
            <person name="Hall A.B."/>
            <person name="Jiang X."/>
            <person name="Thorpe C."/>
            <person name="Mueller R.L."/>
            <person name="Sun C."/>
            <person name="Waterhouse R.M."/>
            <person name="Yan G."/>
            <person name="Tu Z.J."/>
            <person name="Fang X."/>
            <person name="James A.A."/>
        </authorList>
    </citation>
    <scope>NUCLEOTIDE SEQUENCE [LARGE SCALE GENOMIC DNA]</scope>
    <source>
        <strain evidence="11">Foshan</strain>
    </source>
</reference>
<dbReference type="SUPFAM" id="SSF57756">
    <property type="entry name" value="Retrovirus zinc finger-like domains"/>
    <property type="match status" value="1"/>
</dbReference>
<dbReference type="SUPFAM" id="SSF53098">
    <property type="entry name" value="Ribonuclease H-like"/>
    <property type="match status" value="1"/>
</dbReference>
<dbReference type="Gene3D" id="3.10.10.10">
    <property type="entry name" value="HIV Type 1 Reverse Transcriptase, subunit A, domain 1"/>
    <property type="match status" value="1"/>
</dbReference>
<keyword evidence="7" id="KW-0695">RNA-directed DNA polymerase</keyword>
<dbReference type="Gene3D" id="3.30.420.10">
    <property type="entry name" value="Ribonuclease H-like superfamily/Ribonuclease H"/>
    <property type="match status" value="1"/>
</dbReference>
<keyword evidence="5" id="KW-0255">Endonuclease</keyword>
<dbReference type="SMART" id="SM00343">
    <property type="entry name" value="ZnF_C2HC"/>
    <property type="match status" value="2"/>
</dbReference>
<dbReference type="SUPFAM" id="SSF50630">
    <property type="entry name" value="Acid proteases"/>
    <property type="match status" value="1"/>
</dbReference>
<proteinExistence type="predicted"/>
<feature type="compositionally biased region" description="Basic and acidic residues" evidence="8">
    <location>
        <begin position="1189"/>
        <end position="1201"/>
    </location>
</feature>
<reference evidence="10" key="2">
    <citation type="submission" date="2025-05" db="UniProtKB">
        <authorList>
            <consortium name="EnsemblMetazoa"/>
        </authorList>
    </citation>
    <scope>IDENTIFICATION</scope>
    <source>
        <strain evidence="10">Foshan</strain>
    </source>
</reference>
<dbReference type="InterPro" id="IPR036875">
    <property type="entry name" value="Znf_CCHC_sf"/>
</dbReference>
<dbReference type="InterPro" id="IPR043502">
    <property type="entry name" value="DNA/RNA_pol_sf"/>
</dbReference>
<accession>A0ABM1YTK2</accession>
<dbReference type="InterPro" id="IPR041588">
    <property type="entry name" value="Integrase_H2C2"/>
</dbReference>
<dbReference type="Gene3D" id="3.10.20.370">
    <property type="match status" value="1"/>
</dbReference>
<dbReference type="CDD" id="cd09274">
    <property type="entry name" value="RNase_HI_RT_Ty3"/>
    <property type="match status" value="1"/>
</dbReference>
<dbReference type="CDD" id="cd00303">
    <property type="entry name" value="retropepsin_like"/>
    <property type="match status" value="1"/>
</dbReference>
<evidence type="ECO:0000313" key="10">
    <source>
        <dbReference type="EnsemblMetazoa" id="AALFPA23_012031.P17163"/>
    </source>
</evidence>
<dbReference type="PROSITE" id="PS50994">
    <property type="entry name" value="INTEGRASE"/>
    <property type="match status" value="1"/>
</dbReference>
<dbReference type="CDD" id="cd01647">
    <property type="entry name" value="RT_LTR"/>
    <property type="match status" value="1"/>
</dbReference>
<dbReference type="PANTHER" id="PTHR37984:SF11">
    <property type="entry name" value="INTEGRASE CATALYTIC DOMAIN-CONTAINING PROTEIN"/>
    <property type="match status" value="1"/>
</dbReference>
<dbReference type="InterPro" id="IPR021109">
    <property type="entry name" value="Peptidase_aspartic_dom_sf"/>
</dbReference>
<dbReference type="EnsemblMetazoa" id="AALFPA23_012031.R17163">
    <property type="protein sequence ID" value="AALFPA23_012031.P17163"/>
    <property type="gene ID" value="AALFPA23_012031"/>
</dbReference>
<dbReference type="InterPro" id="IPR001584">
    <property type="entry name" value="Integrase_cat-core"/>
</dbReference>
<dbReference type="EC" id="2.7.7.49" evidence="1"/>
<dbReference type="Pfam" id="PF00665">
    <property type="entry name" value="rve"/>
    <property type="match status" value="1"/>
</dbReference>
<evidence type="ECO:0000256" key="5">
    <source>
        <dbReference type="ARBA" id="ARBA00022759"/>
    </source>
</evidence>
<feature type="region of interest" description="Disordered" evidence="8">
    <location>
        <begin position="1170"/>
        <end position="1201"/>
    </location>
</feature>
<dbReference type="PANTHER" id="PTHR37984">
    <property type="entry name" value="PROTEIN CBG26694"/>
    <property type="match status" value="1"/>
</dbReference>
<keyword evidence="4" id="KW-0540">Nuclease</keyword>
<evidence type="ECO:0000256" key="3">
    <source>
        <dbReference type="ARBA" id="ARBA00022695"/>
    </source>
</evidence>
<keyword evidence="6" id="KW-0378">Hydrolase</keyword>
<dbReference type="InterPro" id="IPR050951">
    <property type="entry name" value="Retrovirus_Pol_polyprotein"/>
</dbReference>
<dbReference type="GeneID" id="134290234"/>
<dbReference type="InterPro" id="IPR036397">
    <property type="entry name" value="RNaseH_sf"/>
</dbReference>
<evidence type="ECO:0000256" key="1">
    <source>
        <dbReference type="ARBA" id="ARBA00012493"/>
    </source>
</evidence>
<dbReference type="Pfam" id="PF17921">
    <property type="entry name" value="Integrase_H2C2"/>
    <property type="match status" value="1"/>
</dbReference>
<evidence type="ECO:0000256" key="7">
    <source>
        <dbReference type="ARBA" id="ARBA00022918"/>
    </source>
</evidence>
<sequence length="1201" mass="136616">MASQFDMIRSLGLQLQMFDYAAHTDDVGIEWKKWLRSFETMIRASRIEDEDWKKDLLLHYAGPSVQQLFDTLPEPAGVEMRGPLLNIENYTPNMTSYEEARARLNEFFLPKENSTYERHLLRQMKQKTGESIDAFTIRLRVQAERCGFGDRMEENIKDQIIQNCQSATLRRDLLKRGDASLEEVLSVAKIFETVAQQEKSFAAGEVPKPAFNEVNKIDAKPYAAKRKRFAEATTFDCHHCGYIGHLAKDAMCPAKGKTCNRCGGKDHFAKKCRKDRQRNRSDSNRWMGSQRNMSRDNNLDNQNAAADSDVVKHIVDENTEYVFNVTTSDSDGEIPCEIGGVVMSAVIDSGSKHNLLCQDDWEKLKTNKVVVSNQRRESTKVFKAYGGQPLPLVGVFTAMVKMGNKSDLAEFYVSDSGKILIGRDTAMAMGVLRIEVPVNEVSTARGKLGTIRDIIVDIPIKPDIAPVIQPYRRVPVALEKMVDKKIEELLNQGVIEPVNGPAKWVSPVVVVPKGTDDVRICVDMRRANEAVERENHPLPTFEDFLPHLSKAKVFSRLDVKTAFHQVEISDQSRDITTFITRKGLFRYTRLMFGINCAPELFQKSMEQVLSGCEGCLVFIDDVIVFGSDQKEHDMRLEKTLGYFDDDDRTQLVADASPVGLGAVLIQVNDHGPRIIAYASKSLSDVEKRYAQIEKEALTLVWAVERFHFYLYGRTFELITDHKPLETIFGARSKPCARIERWVVRLQAYKGKVIYRPGKTNIADPLSRLAITADTTGITFDECAEHYVQWVASNAMPVALKIKEIELASETDNSIQSVRVALPQGVWSDDASAFKLFETELCFAGKILLRGNRMVIPECLRKQTLDLAHEGHPGMTVMKQRLRAKVWWPKLDAQVEQHVKNCRGCMLVAAPSAPEPMKRRELPSSPWQHVAVDFLGPLPSGHYLFVVVDYFSRYIEIEVMKKTDSKETIKRLESIFARCGLPLSVTADNGPQFASEEFRVYCESNNIKLISTTPYWPQQNGEVERQNRSILKRLTISQAMDTDWVEEMNKYLLMYRSTPHTTTKRTPSEMLFGYNIRDKLPSIYQPKEVDEELIDRDKEMKEKGKLYADERRNAKLNPIAEGDDVLKVTIFTRPAPRLSQDTGKATTPFSSRPWQPYRVYIIRSTQDRSPNWTKIHSEPLGESISQSHGRFLERQANSREAL</sequence>
<dbReference type="Gene3D" id="4.10.60.10">
    <property type="entry name" value="Zinc finger, CCHC-type"/>
    <property type="match status" value="1"/>
</dbReference>
<dbReference type="InterPro" id="IPR000477">
    <property type="entry name" value="RT_dom"/>
</dbReference>
<evidence type="ECO:0000313" key="11">
    <source>
        <dbReference type="Proteomes" id="UP000069940"/>
    </source>
</evidence>